<feature type="domain" description="RNA polymerase sigma-70 region 2" evidence="1">
    <location>
        <begin position="14"/>
        <end position="77"/>
    </location>
</feature>
<dbReference type="InterPro" id="IPR013324">
    <property type="entry name" value="RNA_pol_sigma_r3/r4-like"/>
</dbReference>
<dbReference type="Gene3D" id="1.10.1740.10">
    <property type="match status" value="1"/>
</dbReference>
<dbReference type="SUPFAM" id="SSF88659">
    <property type="entry name" value="Sigma3 and sigma4 domains of RNA polymerase sigma factors"/>
    <property type="match status" value="1"/>
</dbReference>
<dbReference type="KEGG" id="coh:EAV92_08020"/>
<dbReference type="Pfam" id="PF20239">
    <property type="entry name" value="DUF6596"/>
    <property type="match status" value="1"/>
</dbReference>
<gene>
    <name evidence="3" type="ORF">EAV92_08020</name>
</gene>
<evidence type="ECO:0000313" key="4">
    <source>
        <dbReference type="Proteomes" id="UP000269097"/>
    </source>
</evidence>
<dbReference type="InterPro" id="IPR011990">
    <property type="entry name" value="TPR-like_helical_dom_sf"/>
</dbReference>
<reference evidence="3 4" key="1">
    <citation type="submission" date="2018-10" db="EMBL/GenBank/DDBJ databases">
        <title>Genome Sequence of Cohnella sp.</title>
        <authorList>
            <person name="Srinivasan S."/>
            <person name="Kim M.K."/>
        </authorList>
    </citation>
    <scope>NUCLEOTIDE SEQUENCE [LARGE SCALE GENOMIC DNA]</scope>
    <source>
        <strain evidence="3 4">18JY8-7</strain>
    </source>
</reference>
<proteinExistence type="predicted"/>
<dbReference type="Proteomes" id="UP000269097">
    <property type="component" value="Chromosome"/>
</dbReference>
<dbReference type="GO" id="GO:0006352">
    <property type="term" value="P:DNA-templated transcription initiation"/>
    <property type="evidence" value="ECO:0007669"/>
    <property type="project" value="InterPro"/>
</dbReference>
<accession>A0A3G3JYD2</accession>
<evidence type="ECO:0000259" key="2">
    <source>
        <dbReference type="Pfam" id="PF20239"/>
    </source>
</evidence>
<name>A0A3G3JYD2_9BACL</name>
<dbReference type="InterPro" id="IPR013325">
    <property type="entry name" value="RNA_pol_sigma_r2"/>
</dbReference>
<dbReference type="RefSeq" id="WP_123040579.1">
    <property type="nucleotide sequence ID" value="NZ_CP033433.1"/>
</dbReference>
<dbReference type="SUPFAM" id="SSF48452">
    <property type="entry name" value="TPR-like"/>
    <property type="match status" value="1"/>
</dbReference>
<dbReference type="SUPFAM" id="SSF88946">
    <property type="entry name" value="Sigma2 domain of RNA polymerase sigma factors"/>
    <property type="match status" value="1"/>
</dbReference>
<dbReference type="EMBL" id="CP033433">
    <property type="protein sequence ID" value="AYQ72519.1"/>
    <property type="molecule type" value="Genomic_DNA"/>
</dbReference>
<protein>
    <submittedName>
        <fullName evidence="3">RNA polymerase subunit sigma-70</fullName>
    </submittedName>
</protein>
<dbReference type="InterPro" id="IPR007627">
    <property type="entry name" value="RNA_pol_sigma70_r2"/>
</dbReference>
<dbReference type="PANTHER" id="PTHR47756:SF2">
    <property type="entry name" value="BLL6612 PROTEIN"/>
    <property type="match status" value="1"/>
</dbReference>
<keyword evidence="4" id="KW-1185">Reference proteome</keyword>
<evidence type="ECO:0000313" key="3">
    <source>
        <dbReference type="EMBL" id="AYQ72519.1"/>
    </source>
</evidence>
<dbReference type="GO" id="GO:0003700">
    <property type="term" value="F:DNA-binding transcription factor activity"/>
    <property type="evidence" value="ECO:0007669"/>
    <property type="project" value="InterPro"/>
</dbReference>
<organism evidence="3 4">
    <name type="scientific">Cohnella candidum</name>
    <dbReference type="NCBI Taxonomy" id="2674991"/>
    <lineage>
        <taxon>Bacteria</taxon>
        <taxon>Bacillati</taxon>
        <taxon>Bacillota</taxon>
        <taxon>Bacilli</taxon>
        <taxon>Bacillales</taxon>
        <taxon>Paenibacillaceae</taxon>
        <taxon>Cohnella</taxon>
    </lineage>
</organism>
<dbReference type="AlphaFoldDB" id="A0A3G3JYD2"/>
<evidence type="ECO:0000259" key="1">
    <source>
        <dbReference type="Pfam" id="PF04542"/>
    </source>
</evidence>
<dbReference type="InterPro" id="IPR046531">
    <property type="entry name" value="DUF6596"/>
</dbReference>
<feature type="domain" description="DUF6596" evidence="2">
    <location>
        <begin position="180"/>
        <end position="280"/>
    </location>
</feature>
<dbReference type="Pfam" id="PF04542">
    <property type="entry name" value="Sigma70_r2"/>
    <property type="match status" value="1"/>
</dbReference>
<dbReference type="PANTHER" id="PTHR47756">
    <property type="entry name" value="BLL6612 PROTEIN-RELATED"/>
    <property type="match status" value="1"/>
</dbReference>
<sequence>MTDARTAIEKAAREAYGRLLAFLAVRWRNVAAAEDALADAFVAALEKWLQSGVPDKPEAWLYTAARRRLIDGARRDRVQSQAAPMLLKMADEAQKWASSVTNFPDERLQMLFICAHPEIDPSIRTPLMLQMVLGIEAARIAAAFIVKPSTMGQRLTRAKAKMRESGIRFELPGPDEWPERLGAVLEAIYAAYGSGWNDADGFDQRKQGMAEEAIYLGKLLLRFMPEEPEVLGLLALMLHCEARREARRLASGHYVPLSEQDVSLWSGTLIEEAEQYLHTASKAGKMGRFQLEAAIQSVHAHRALTGHTAWEEIALLYEGLVRIAPTIGAWVGRAAAIAEARGAEQGLASLRELPDESVKDYQPYWALIAHLLRRLRRIEEARSAYSRAIGLCSDPAVREFLKRQSEADG</sequence>